<dbReference type="Gene3D" id="1.10.10.10">
    <property type="entry name" value="Winged helix-like DNA-binding domain superfamily/Winged helix DNA-binding domain"/>
    <property type="match status" value="1"/>
</dbReference>
<reference evidence="6 7" key="1">
    <citation type="submission" date="2020-04" db="EMBL/GenBank/DDBJ databases">
        <authorList>
            <person name="De Canck E."/>
        </authorList>
    </citation>
    <scope>NUCLEOTIDE SEQUENCE [LARGE SCALE GENOMIC DNA]</scope>
    <source>
        <strain evidence="6 7">LMG 6000</strain>
    </source>
</reference>
<proteinExistence type="inferred from homology"/>
<name>A0A6S7FA84_9BURK</name>
<dbReference type="AlphaFoldDB" id="A0A6S7FA84"/>
<dbReference type="SUPFAM" id="SSF53850">
    <property type="entry name" value="Periplasmic binding protein-like II"/>
    <property type="match status" value="1"/>
</dbReference>
<keyword evidence="4" id="KW-0804">Transcription</keyword>
<dbReference type="PANTHER" id="PTHR30537">
    <property type="entry name" value="HTH-TYPE TRANSCRIPTIONAL REGULATOR"/>
    <property type="match status" value="1"/>
</dbReference>
<dbReference type="InterPro" id="IPR036390">
    <property type="entry name" value="WH_DNA-bd_sf"/>
</dbReference>
<dbReference type="PROSITE" id="PS50931">
    <property type="entry name" value="HTH_LYSR"/>
    <property type="match status" value="1"/>
</dbReference>
<organism evidence="6 7">
    <name type="scientific">Achromobacter insolitus</name>
    <dbReference type="NCBI Taxonomy" id="217204"/>
    <lineage>
        <taxon>Bacteria</taxon>
        <taxon>Pseudomonadati</taxon>
        <taxon>Pseudomonadota</taxon>
        <taxon>Betaproteobacteria</taxon>
        <taxon>Burkholderiales</taxon>
        <taxon>Alcaligenaceae</taxon>
        <taxon>Achromobacter</taxon>
    </lineage>
</organism>
<evidence type="ECO:0000256" key="3">
    <source>
        <dbReference type="ARBA" id="ARBA00023125"/>
    </source>
</evidence>
<evidence type="ECO:0000313" key="6">
    <source>
        <dbReference type="EMBL" id="CAB3938025.1"/>
    </source>
</evidence>
<keyword evidence="3" id="KW-0238">DNA-binding</keyword>
<dbReference type="InterPro" id="IPR058163">
    <property type="entry name" value="LysR-type_TF_proteobact-type"/>
</dbReference>
<dbReference type="GO" id="GO:0043565">
    <property type="term" value="F:sequence-specific DNA binding"/>
    <property type="evidence" value="ECO:0007669"/>
    <property type="project" value="TreeGrafter"/>
</dbReference>
<dbReference type="EMBL" id="CADILH010000012">
    <property type="protein sequence ID" value="CAB3938025.1"/>
    <property type="molecule type" value="Genomic_DNA"/>
</dbReference>
<keyword evidence="2" id="KW-0805">Transcription regulation</keyword>
<comment type="similarity">
    <text evidence="1">Belongs to the LysR transcriptional regulatory family.</text>
</comment>
<gene>
    <name evidence="6" type="primary">pgrR_8</name>
    <name evidence="6" type="ORF">LMG6000_05651</name>
</gene>
<dbReference type="RefSeq" id="WP_105164949.1">
    <property type="nucleotide sequence ID" value="NZ_CADILH010000012.1"/>
</dbReference>
<evidence type="ECO:0000256" key="2">
    <source>
        <dbReference type="ARBA" id="ARBA00023015"/>
    </source>
</evidence>
<accession>A0A6S7FA84</accession>
<dbReference type="InterPro" id="IPR000847">
    <property type="entry name" value="LysR_HTH_N"/>
</dbReference>
<dbReference type="InterPro" id="IPR036388">
    <property type="entry name" value="WH-like_DNA-bd_sf"/>
</dbReference>
<dbReference type="CDD" id="cd08472">
    <property type="entry name" value="PBP2_CrgA_like_3"/>
    <property type="match status" value="1"/>
</dbReference>
<evidence type="ECO:0000313" key="7">
    <source>
        <dbReference type="Proteomes" id="UP000494183"/>
    </source>
</evidence>
<dbReference type="SUPFAM" id="SSF46785">
    <property type="entry name" value="Winged helix' DNA-binding domain"/>
    <property type="match status" value="1"/>
</dbReference>
<evidence type="ECO:0000256" key="1">
    <source>
        <dbReference type="ARBA" id="ARBA00009437"/>
    </source>
</evidence>
<feature type="domain" description="HTH lysR-type" evidence="5">
    <location>
        <begin position="1"/>
        <end position="59"/>
    </location>
</feature>
<dbReference type="FunFam" id="3.40.190.290:FF:000001">
    <property type="entry name" value="Transcriptional regulator, LysR family"/>
    <property type="match status" value="1"/>
</dbReference>
<protein>
    <submittedName>
        <fullName evidence="6">HTH-type transcriptional regulator PgrR</fullName>
    </submittedName>
</protein>
<dbReference type="InterPro" id="IPR005119">
    <property type="entry name" value="LysR_subst-bd"/>
</dbReference>
<keyword evidence="7" id="KW-1185">Reference proteome</keyword>
<evidence type="ECO:0000259" key="5">
    <source>
        <dbReference type="PROSITE" id="PS50931"/>
    </source>
</evidence>
<dbReference type="GO" id="GO:0003700">
    <property type="term" value="F:DNA-binding transcription factor activity"/>
    <property type="evidence" value="ECO:0007669"/>
    <property type="project" value="InterPro"/>
</dbReference>
<dbReference type="PANTHER" id="PTHR30537:SF72">
    <property type="entry name" value="LYSR FAMILY TRANSCRIPTIONAL REGULATOR"/>
    <property type="match status" value="1"/>
</dbReference>
<dbReference type="GO" id="GO:0006351">
    <property type="term" value="P:DNA-templated transcription"/>
    <property type="evidence" value="ECO:0007669"/>
    <property type="project" value="TreeGrafter"/>
</dbReference>
<dbReference type="Pfam" id="PF00126">
    <property type="entry name" value="HTH_1"/>
    <property type="match status" value="1"/>
</dbReference>
<sequence length="322" mass="35903">MDRFDQYRVFAQVAEMGSFIKAAHALEVPRASVSAAIQQLETQLSVRLLHRTTRQVRLTPDGEQLLDRVRPLLAEVEEINQLFQASQRQVSGRLIIDAPSRIARRVIAPALPGLLRRHPRLQLILGSTDRAIDLVQEGVDCAIRIGALHDSSLVVRPLGNIALINCASPAYLSEHGEPQQLAELPDGHWTVGYASPKSGRELPWEYLSSNGSEQLLDVPSRVIVNNAESYIACCLAGLGLIQIPRFDVQHLLDSGQLVEVMPTCRAAPMPVSLLYPHRRQRSRRLATFHEWFEAVMQPHLDIRNDLLHDSLKVLLTASDVSD</sequence>
<evidence type="ECO:0000256" key="4">
    <source>
        <dbReference type="ARBA" id="ARBA00023163"/>
    </source>
</evidence>
<dbReference type="FunFam" id="1.10.10.10:FF:000001">
    <property type="entry name" value="LysR family transcriptional regulator"/>
    <property type="match status" value="1"/>
</dbReference>
<dbReference type="Gene3D" id="3.40.190.290">
    <property type="match status" value="1"/>
</dbReference>
<dbReference type="Proteomes" id="UP000494183">
    <property type="component" value="Unassembled WGS sequence"/>
</dbReference>
<dbReference type="Pfam" id="PF03466">
    <property type="entry name" value="LysR_substrate"/>
    <property type="match status" value="1"/>
</dbReference>